<protein>
    <submittedName>
        <fullName evidence="2">Uncharacterized protein</fullName>
    </submittedName>
</protein>
<keyword evidence="1" id="KW-1133">Transmembrane helix</keyword>
<name>A0A0L0P3K3_CANAR</name>
<proteinExistence type="predicted"/>
<evidence type="ECO:0000313" key="3">
    <source>
        <dbReference type="Proteomes" id="UP000037122"/>
    </source>
</evidence>
<evidence type="ECO:0000313" key="2">
    <source>
        <dbReference type="EMBL" id="KNE00948.1"/>
    </source>
</evidence>
<gene>
    <name evidence="2" type="ORF">QG37_01819</name>
</gene>
<dbReference type="EMBL" id="LGST01000016">
    <property type="protein sequence ID" value="KNE00948.1"/>
    <property type="molecule type" value="Genomic_DNA"/>
</dbReference>
<keyword evidence="1" id="KW-0812">Transmembrane</keyword>
<dbReference type="AlphaFoldDB" id="A0A0L0P3K3"/>
<sequence>MLCKKMKLIKQANVLLYNFYFASILAFFVVLWYCRFLLAAKDDIKVNRNEGYGSIFQAKEV</sequence>
<organism evidence="2 3">
    <name type="scientific">Candidozyma auris</name>
    <name type="common">Yeast</name>
    <name type="synonym">Candida auris</name>
    <dbReference type="NCBI Taxonomy" id="498019"/>
    <lineage>
        <taxon>Eukaryota</taxon>
        <taxon>Fungi</taxon>
        <taxon>Dikarya</taxon>
        <taxon>Ascomycota</taxon>
        <taxon>Saccharomycotina</taxon>
        <taxon>Pichiomycetes</taxon>
        <taxon>Metschnikowiaceae</taxon>
        <taxon>Candidozyma</taxon>
    </lineage>
</organism>
<feature type="transmembrane region" description="Helical" evidence="1">
    <location>
        <begin position="12"/>
        <end position="33"/>
    </location>
</feature>
<dbReference type="VEuPathDB" id="FungiDB:QG37_01819"/>
<accession>A0A0L0P3K3</accession>
<dbReference type="Proteomes" id="UP000037122">
    <property type="component" value="Unassembled WGS sequence"/>
</dbReference>
<comment type="caution">
    <text evidence="2">The sequence shown here is derived from an EMBL/GenBank/DDBJ whole genome shotgun (WGS) entry which is preliminary data.</text>
</comment>
<reference evidence="3" key="1">
    <citation type="journal article" date="2015" name="BMC Genomics">
        <title>Draft genome of a commonly misdiagnosed multidrug resistant pathogen Candida auris.</title>
        <authorList>
            <person name="Chatterjee S."/>
            <person name="Alampalli S.V."/>
            <person name="Nageshan R.K."/>
            <person name="Chettiar S.T."/>
            <person name="Joshi S."/>
            <person name="Tatu U.S."/>
        </authorList>
    </citation>
    <scope>NUCLEOTIDE SEQUENCE [LARGE SCALE GENOMIC DNA]</scope>
    <source>
        <strain evidence="3">6684</strain>
    </source>
</reference>
<keyword evidence="1" id="KW-0472">Membrane</keyword>
<evidence type="ECO:0000256" key="1">
    <source>
        <dbReference type="SAM" id="Phobius"/>
    </source>
</evidence>